<dbReference type="Proteomes" id="UP000010744">
    <property type="component" value="Unassembled WGS sequence"/>
</dbReference>
<evidence type="ECO:0000313" key="3">
    <source>
        <dbReference type="Proteomes" id="UP000010744"/>
    </source>
</evidence>
<feature type="compositionally biased region" description="Basic and acidic residues" evidence="1">
    <location>
        <begin position="1"/>
        <end position="12"/>
    </location>
</feature>
<dbReference type="EMBL" id="BAHB01000035">
    <property type="protein sequence ID" value="GAB84215.1"/>
    <property type="molecule type" value="Genomic_DNA"/>
</dbReference>
<organism evidence="2 3">
    <name type="scientific">Gordonia rubripertincta NBRC 101908</name>
    <dbReference type="NCBI Taxonomy" id="1077975"/>
    <lineage>
        <taxon>Bacteria</taxon>
        <taxon>Bacillati</taxon>
        <taxon>Actinomycetota</taxon>
        <taxon>Actinomycetes</taxon>
        <taxon>Mycobacteriales</taxon>
        <taxon>Gordoniaceae</taxon>
        <taxon>Gordonia</taxon>
    </lineage>
</organism>
<feature type="region of interest" description="Disordered" evidence="1">
    <location>
        <begin position="1"/>
        <end position="27"/>
    </location>
</feature>
<accession>A0ABQ0HPP3</accession>
<evidence type="ECO:0000256" key="1">
    <source>
        <dbReference type="SAM" id="MobiDB-lite"/>
    </source>
</evidence>
<sequence length="146" mass="15833">MSLEDEGGKDGTEVVTRPGEVADRSEVADETDVCGEVAASVRGDAEVMGAVEELVGRVWRGCPVDVAHGMQILTTVVVRGRVRPPRVLGHSASLELVRAGWVNPRHLTTIGPSNWRRGGCWSCGVTDEPLGHTGWWCRWRTAGKVY</sequence>
<reference evidence="2 3" key="1">
    <citation type="submission" date="2012-08" db="EMBL/GenBank/DDBJ databases">
        <title>Whole genome shotgun sequence of Gordonia rubripertincta NBRC 101908.</title>
        <authorList>
            <person name="Takarada H."/>
            <person name="Hosoyama A."/>
            <person name="Tsuchikane K."/>
            <person name="Katsumata H."/>
            <person name="Baba S."/>
            <person name="Ohji S."/>
            <person name="Yamazaki S."/>
            <person name="Fujita N."/>
        </authorList>
    </citation>
    <scope>NUCLEOTIDE SEQUENCE [LARGE SCALE GENOMIC DNA]</scope>
    <source>
        <strain evidence="2 3">NBRC 101908</strain>
    </source>
</reference>
<gene>
    <name evidence="2" type="ORF">GORBP_035_00490</name>
</gene>
<proteinExistence type="predicted"/>
<keyword evidence="3" id="KW-1185">Reference proteome</keyword>
<comment type="caution">
    <text evidence="2">The sequence shown here is derived from an EMBL/GenBank/DDBJ whole genome shotgun (WGS) entry which is preliminary data.</text>
</comment>
<name>A0ABQ0HPP3_GORRU</name>
<evidence type="ECO:0000313" key="2">
    <source>
        <dbReference type="EMBL" id="GAB84215.1"/>
    </source>
</evidence>
<protein>
    <submittedName>
        <fullName evidence="2">Uncharacterized protein</fullName>
    </submittedName>
</protein>